<feature type="transmembrane region" description="Helical" evidence="6">
    <location>
        <begin position="279"/>
        <end position="301"/>
    </location>
</feature>
<evidence type="ECO:0000256" key="4">
    <source>
        <dbReference type="ARBA" id="ARBA00022989"/>
    </source>
</evidence>
<keyword evidence="3 6" id="KW-0812">Transmembrane</keyword>
<sequence length="325" mass="36677">MLNGEGPLNNSPEPEGEEINIPVVKQLVRLSKRIRLPGLDGLTLYDFNNLYLAGIVEGTFSPRASSIAYSFFVALFPFLLFILNLIPYIPIEGFQTRFLIFIEDNLPPQTADLFYPVIADIAVNPRGGLLSFAIILSIFLAANGVNAIFSAFEYSFHVTINRNFFKQYGIALLVSIFLALLLLITVIVILYGEYLINNLKGRAFISDDVFWVSALQLSVFVVMIYIVIATLYYFGIKEGRMSKFFSLGAIITTLMFMLTTYLFGIYINNFSTYNELYGSLGALLIMLLYIWINSNLLLLGFELNLSLQKLRGNQNNSQSKFKQTK</sequence>
<dbReference type="GO" id="GO:0005886">
    <property type="term" value="C:plasma membrane"/>
    <property type="evidence" value="ECO:0007669"/>
    <property type="project" value="UniProtKB-SubCell"/>
</dbReference>
<keyword evidence="8" id="KW-1185">Reference proteome</keyword>
<dbReference type="InterPro" id="IPR017039">
    <property type="entry name" value="Virul_fac_BrkB"/>
</dbReference>
<evidence type="ECO:0000256" key="6">
    <source>
        <dbReference type="SAM" id="Phobius"/>
    </source>
</evidence>
<organism evidence="7 8">
    <name type="scientific">Patiriisocius marinus</name>
    <dbReference type="NCBI Taxonomy" id="1397112"/>
    <lineage>
        <taxon>Bacteria</taxon>
        <taxon>Pseudomonadati</taxon>
        <taxon>Bacteroidota</taxon>
        <taxon>Flavobacteriia</taxon>
        <taxon>Flavobacteriales</taxon>
        <taxon>Flavobacteriaceae</taxon>
        <taxon>Patiriisocius</taxon>
    </lineage>
</organism>
<feature type="transmembrane region" description="Helical" evidence="6">
    <location>
        <begin position="67"/>
        <end position="89"/>
    </location>
</feature>
<dbReference type="Proteomes" id="UP000326509">
    <property type="component" value="Unassembled WGS sequence"/>
</dbReference>
<dbReference type="PANTHER" id="PTHR30213">
    <property type="entry name" value="INNER MEMBRANE PROTEIN YHJD"/>
    <property type="match status" value="1"/>
</dbReference>
<evidence type="ECO:0000313" key="7">
    <source>
        <dbReference type="EMBL" id="GER59199.1"/>
    </source>
</evidence>
<dbReference type="OrthoDB" id="977385at2"/>
<feature type="transmembrane region" description="Helical" evidence="6">
    <location>
        <begin position="170"/>
        <end position="191"/>
    </location>
</feature>
<evidence type="ECO:0000256" key="5">
    <source>
        <dbReference type="ARBA" id="ARBA00023136"/>
    </source>
</evidence>
<name>A0A5J4INV6_9FLAO</name>
<dbReference type="Pfam" id="PF03631">
    <property type="entry name" value="Virul_fac_BrkB"/>
    <property type="match status" value="1"/>
</dbReference>
<accession>A0A5J4INV6</accession>
<comment type="subcellular location">
    <subcellularLocation>
        <location evidence="1">Cell membrane</location>
        <topology evidence="1">Multi-pass membrane protein</topology>
    </subcellularLocation>
</comment>
<reference evidence="7 8" key="1">
    <citation type="submission" date="2019-08" db="EMBL/GenBank/DDBJ databases">
        <title>Draft genome sequence of Ulvibacter marinus type strain NBRC 109484.</title>
        <authorList>
            <person name="Kawano K."/>
            <person name="Ushijima N."/>
            <person name="Kihara M."/>
            <person name="Itoh H."/>
        </authorList>
    </citation>
    <scope>NUCLEOTIDE SEQUENCE [LARGE SCALE GENOMIC DNA]</scope>
    <source>
        <strain evidence="7 8">NBRC 109484</strain>
    </source>
</reference>
<evidence type="ECO:0000256" key="1">
    <source>
        <dbReference type="ARBA" id="ARBA00004651"/>
    </source>
</evidence>
<proteinExistence type="predicted"/>
<dbReference type="EMBL" id="BKCG01000002">
    <property type="protein sequence ID" value="GER59199.1"/>
    <property type="molecule type" value="Genomic_DNA"/>
</dbReference>
<keyword evidence="4 6" id="KW-1133">Transmembrane helix</keyword>
<gene>
    <name evidence="7" type="primary">yfkH</name>
    <name evidence="7" type="ORF">ULMA_13070</name>
</gene>
<evidence type="ECO:0000256" key="3">
    <source>
        <dbReference type="ARBA" id="ARBA00022692"/>
    </source>
</evidence>
<evidence type="ECO:0000256" key="2">
    <source>
        <dbReference type="ARBA" id="ARBA00022475"/>
    </source>
</evidence>
<keyword evidence="5 6" id="KW-0472">Membrane</keyword>
<evidence type="ECO:0000313" key="8">
    <source>
        <dbReference type="Proteomes" id="UP000326509"/>
    </source>
</evidence>
<feature type="transmembrane region" description="Helical" evidence="6">
    <location>
        <begin position="129"/>
        <end position="149"/>
    </location>
</feature>
<feature type="transmembrane region" description="Helical" evidence="6">
    <location>
        <begin position="244"/>
        <end position="267"/>
    </location>
</feature>
<comment type="caution">
    <text evidence="7">The sequence shown here is derived from an EMBL/GenBank/DDBJ whole genome shotgun (WGS) entry which is preliminary data.</text>
</comment>
<keyword evidence="2" id="KW-1003">Cell membrane</keyword>
<dbReference type="AlphaFoldDB" id="A0A5J4INV6"/>
<dbReference type="RefSeq" id="WP_151673268.1">
    <property type="nucleotide sequence ID" value="NZ_BKCG01000002.1"/>
</dbReference>
<dbReference type="PIRSF" id="PIRSF035875">
    <property type="entry name" value="RNase_BN"/>
    <property type="match status" value="1"/>
</dbReference>
<dbReference type="PANTHER" id="PTHR30213:SF0">
    <property type="entry name" value="UPF0761 MEMBRANE PROTEIN YIHY"/>
    <property type="match status" value="1"/>
</dbReference>
<feature type="transmembrane region" description="Helical" evidence="6">
    <location>
        <begin position="211"/>
        <end position="232"/>
    </location>
</feature>
<protein>
    <submittedName>
        <fullName evidence="7">Uncharacterized protein</fullName>
    </submittedName>
</protein>
<dbReference type="NCBIfam" id="TIGR00765">
    <property type="entry name" value="yihY_not_rbn"/>
    <property type="match status" value="1"/>
</dbReference>